<reference evidence="2" key="1">
    <citation type="submission" date="2016-04" db="EMBL/GenBank/DDBJ databases">
        <title>Cephalotus genome sequencing.</title>
        <authorList>
            <person name="Fukushima K."/>
            <person name="Hasebe M."/>
            <person name="Fang X."/>
        </authorList>
    </citation>
    <scope>NUCLEOTIDE SEQUENCE [LARGE SCALE GENOMIC DNA]</scope>
    <source>
        <strain evidence="2">cv. St1</strain>
    </source>
</reference>
<protein>
    <submittedName>
        <fullName evidence="1">Uncharacterized protein</fullName>
    </submittedName>
</protein>
<gene>
    <name evidence="1" type="ORF">CFOL_v3_02011</name>
</gene>
<organism evidence="1 2">
    <name type="scientific">Cephalotus follicularis</name>
    <name type="common">Albany pitcher plant</name>
    <dbReference type="NCBI Taxonomy" id="3775"/>
    <lineage>
        <taxon>Eukaryota</taxon>
        <taxon>Viridiplantae</taxon>
        <taxon>Streptophyta</taxon>
        <taxon>Embryophyta</taxon>
        <taxon>Tracheophyta</taxon>
        <taxon>Spermatophyta</taxon>
        <taxon>Magnoliopsida</taxon>
        <taxon>eudicotyledons</taxon>
        <taxon>Gunneridae</taxon>
        <taxon>Pentapetalae</taxon>
        <taxon>rosids</taxon>
        <taxon>fabids</taxon>
        <taxon>Oxalidales</taxon>
        <taxon>Cephalotaceae</taxon>
        <taxon>Cephalotus</taxon>
    </lineage>
</organism>
<dbReference type="EMBL" id="BDDD01000070">
    <property type="protein sequence ID" value="GAV58477.1"/>
    <property type="molecule type" value="Genomic_DNA"/>
</dbReference>
<proteinExistence type="predicted"/>
<dbReference type="InParanoid" id="A0A1Q3ARV5"/>
<comment type="caution">
    <text evidence="1">The sequence shown here is derived from an EMBL/GenBank/DDBJ whole genome shotgun (WGS) entry which is preliminary data.</text>
</comment>
<accession>A0A1Q3ARV5</accession>
<evidence type="ECO:0000313" key="2">
    <source>
        <dbReference type="Proteomes" id="UP000187406"/>
    </source>
</evidence>
<evidence type="ECO:0000313" key="1">
    <source>
        <dbReference type="EMBL" id="GAV58477.1"/>
    </source>
</evidence>
<feature type="non-terminal residue" evidence="1">
    <location>
        <position position="1"/>
    </location>
</feature>
<name>A0A1Q3ARV5_CEPFO</name>
<dbReference type="Proteomes" id="UP000187406">
    <property type="component" value="Unassembled WGS sequence"/>
</dbReference>
<sequence>INYGLHNHFFIFFSSHGITQHLLFSLHHQGKLQHRIIPHKIKNSWSLSHFLFIKLAMLYHFFKKKTHISRPQLSKPTCLLQTHGHHIIASSYKAKSQHQVASTAALVIVS</sequence>
<dbReference type="AlphaFoldDB" id="A0A1Q3ARV5"/>
<keyword evidence="2" id="KW-1185">Reference proteome</keyword>